<dbReference type="InterPro" id="IPR011701">
    <property type="entry name" value="MFS"/>
</dbReference>
<keyword evidence="7" id="KW-1185">Reference proteome</keyword>
<evidence type="ECO:0000256" key="1">
    <source>
        <dbReference type="ARBA" id="ARBA00022692"/>
    </source>
</evidence>
<name>A0AA86XU25_9VIBR</name>
<dbReference type="AlphaFoldDB" id="A0AA86XU25"/>
<feature type="transmembrane region" description="Helical" evidence="4">
    <location>
        <begin position="98"/>
        <end position="118"/>
    </location>
</feature>
<dbReference type="GO" id="GO:0022857">
    <property type="term" value="F:transmembrane transporter activity"/>
    <property type="evidence" value="ECO:0007669"/>
    <property type="project" value="InterPro"/>
</dbReference>
<dbReference type="InterPro" id="IPR020846">
    <property type="entry name" value="MFS_dom"/>
</dbReference>
<feature type="transmembrane region" description="Helical" evidence="4">
    <location>
        <begin position="31"/>
        <end position="49"/>
    </location>
</feature>
<dbReference type="PANTHER" id="PTHR11360">
    <property type="entry name" value="MONOCARBOXYLATE TRANSPORTER"/>
    <property type="match status" value="1"/>
</dbReference>
<comment type="caution">
    <text evidence="6">The sequence shown here is derived from an EMBL/GenBank/DDBJ whole genome shotgun (WGS) entry which is preliminary data.</text>
</comment>
<feature type="transmembrane region" description="Helical" evidence="4">
    <location>
        <begin position="281"/>
        <end position="299"/>
    </location>
</feature>
<keyword evidence="1 4" id="KW-0812">Transmembrane</keyword>
<dbReference type="PROSITE" id="PS50850">
    <property type="entry name" value="MFS"/>
    <property type="match status" value="1"/>
</dbReference>
<protein>
    <submittedName>
        <fullName evidence="6">OXALATE:FORMATE ANTIPORTER</fullName>
    </submittedName>
</protein>
<feature type="transmembrane region" description="Helical" evidence="4">
    <location>
        <begin position="157"/>
        <end position="181"/>
    </location>
</feature>
<dbReference type="Gene3D" id="1.20.1250.20">
    <property type="entry name" value="MFS general substrate transporter like domains"/>
    <property type="match status" value="2"/>
</dbReference>
<feature type="transmembrane region" description="Helical" evidence="4">
    <location>
        <begin position="124"/>
        <end position="145"/>
    </location>
</feature>
<keyword evidence="2 4" id="KW-1133">Transmembrane helix</keyword>
<feature type="domain" description="Major facilitator superfamily (MFS) profile" evidence="5">
    <location>
        <begin position="1"/>
        <end position="424"/>
    </location>
</feature>
<accession>A0AA86XU25</accession>
<dbReference type="PANTHER" id="PTHR11360:SF304">
    <property type="entry name" value="MFS DOMAIN-CONTAINING PROTEIN"/>
    <property type="match status" value="1"/>
</dbReference>
<dbReference type="Proteomes" id="UP000041625">
    <property type="component" value="Unassembled WGS sequence"/>
</dbReference>
<proteinExistence type="predicted"/>
<feature type="transmembrane region" description="Helical" evidence="4">
    <location>
        <begin position="69"/>
        <end position="86"/>
    </location>
</feature>
<feature type="transmembrane region" description="Helical" evidence="4">
    <location>
        <begin position="370"/>
        <end position="392"/>
    </location>
</feature>
<dbReference type="SUPFAM" id="SSF103473">
    <property type="entry name" value="MFS general substrate transporter"/>
    <property type="match status" value="1"/>
</dbReference>
<keyword evidence="3 4" id="KW-0472">Membrane</keyword>
<feature type="transmembrane region" description="Helical" evidence="4">
    <location>
        <begin position="247"/>
        <end position="269"/>
    </location>
</feature>
<gene>
    <name evidence="6" type="ORF">VCR31J2_1310938</name>
</gene>
<feature type="transmembrane region" description="Helical" evidence="4">
    <location>
        <begin position="311"/>
        <end position="330"/>
    </location>
</feature>
<dbReference type="EMBL" id="CCKJ01000037">
    <property type="protein sequence ID" value="CDT80649.1"/>
    <property type="molecule type" value="Genomic_DNA"/>
</dbReference>
<evidence type="ECO:0000313" key="7">
    <source>
        <dbReference type="Proteomes" id="UP000041625"/>
    </source>
</evidence>
<organism evidence="6 7">
    <name type="scientific">Vibrio coralliirubri</name>
    <dbReference type="NCBI Taxonomy" id="1516159"/>
    <lineage>
        <taxon>Bacteria</taxon>
        <taxon>Pseudomonadati</taxon>
        <taxon>Pseudomonadota</taxon>
        <taxon>Gammaproteobacteria</taxon>
        <taxon>Vibrionales</taxon>
        <taxon>Vibrionaceae</taxon>
        <taxon>Vibrio</taxon>
    </lineage>
</organism>
<reference evidence="6 7" key="1">
    <citation type="submission" date="2014-06" db="EMBL/GenBank/DDBJ databases">
        <authorList>
            <person name="Le Roux F."/>
        </authorList>
    </citation>
    <scope>NUCLEOTIDE SEQUENCE [LARGE SCALE GENOMIC DNA]</scope>
    <source>
        <strain evidence="6 7">J2-31</strain>
    </source>
</reference>
<dbReference type="InterPro" id="IPR050327">
    <property type="entry name" value="Proton-linked_MCT"/>
</dbReference>
<dbReference type="Pfam" id="PF07690">
    <property type="entry name" value="MFS_1"/>
    <property type="match status" value="2"/>
</dbReference>
<evidence type="ECO:0000256" key="2">
    <source>
        <dbReference type="ARBA" id="ARBA00022989"/>
    </source>
</evidence>
<evidence type="ECO:0000313" key="6">
    <source>
        <dbReference type="EMBL" id="CDT80649.1"/>
    </source>
</evidence>
<evidence type="ECO:0000256" key="4">
    <source>
        <dbReference type="SAM" id="Phobius"/>
    </source>
</evidence>
<feature type="transmembrane region" description="Helical" evidence="4">
    <location>
        <begin position="398"/>
        <end position="417"/>
    </location>
</feature>
<feature type="transmembrane region" description="Helical" evidence="4">
    <location>
        <begin position="336"/>
        <end position="358"/>
    </location>
</feature>
<evidence type="ECO:0000256" key="3">
    <source>
        <dbReference type="ARBA" id="ARBA00023136"/>
    </source>
</evidence>
<dbReference type="CDD" id="cd17353">
    <property type="entry name" value="MFS_OFA_like"/>
    <property type="match status" value="1"/>
</dbReference>
<feature type="transmembrane region" description="Helical" evidence="4">
    <location>
        <begin position="187"/>
        <end position="207"/>
    </location>
</feature>
<evidence type="ECO:0000259" key="5">
    <source>
        <dbReference type="PROSITE" id="PS50850"/>
    </source>
</evidence>
<dbReference type="InterPro" id="IPR036259">
    <property type="entry name" value="MFS_trans_sf"/>
</dbReference>
<sequence>MPVFLLPSFFGLSNMNHSSVMNRSSNANNKATRILLASCGINLCIGVLYTWSVFKNSLLELGWNNTQASMPYTITIITLSLALLIAGRIQDKIGPQKVLMVGSLMAGAGMILASLSLTPWNLNVSFGLVTGAGIGFAYACLNPTAMKWFHSSQKGMVNGLLATAFGLAAIYLAPLTSYLISEFGLEQSLQILGAGLILIAFPLACSIKNPPKDYEPKVSSSQSDASTSTSTISRNYMWKEMLATKQFYLLWFTYAFGAAAGLMIIANITSIAAEQANILEGAYLIVTLSIFNSAGRLVSGLLSDKIGALKTLAIALSLQTINMLLFSQFVSSSALMVGAALAGIGYGTLLAVFPSIMADLYGLKNFGANYGVLYTAWGIGGFIGPILAAISVDWYGSYSIAYLICAVLVSMATILTFRVKPISIEPCSDNGEASNYQFERSS</sequence>